<evidence type="ECO:0000259" key="3">
    <source>
        <dbReference type="Pfam" id="PF01408"/>
    </source>
</evidence>
<dbReference type="Gene3D" id="3.30.360.10">
    <property type="entry name" value="Dihydrodipicolinate Reductase, domain 2"/>
    <property type="match status" value="1"/>
</dbReference>
<sequence length="381" mass="40158">MTDGALGVAVVGFGWMGRVHAQAYARVPHHFPGAPRVRLVAVADDVPGRAEGAAAQFGFGAFRVDWRELLDDPAVQAVSVTVPNFLHREVGAAFVAAGTHVWIEKPVGLSASEARALAGSSVQVAVGFNYRNAPAVARARELLLGGHIGKVTHARFRLHSDYAAHPDGALTWRYSRERGGNGVLGDLGSHGVDLIRYLLGEISAVVADTAIFIPTRPRPSGATSGHERGSGEPGPVENEDWFGALLRMDSGARVVLEASRVAVAEQNSYGFEIHGTAGALFWDFRRMGELGVGTGASPQDVPVHTIFAAPLDGDFAAFQPGAGIPMSFDDLKVIEAYRFLRSIADGGTSHGATIDDAIRSAEALDAIGRSAETGGWVSVPR</sequence>
<dbReference type="InterPro" id="IPR036291">
    <property type="entry name" value="NAD(P)-bd_dom_sf"/>
</dbReference>
<feature type="domain" description="GFO/IDH/MocA-like oxidoreductase" evidence="4">
    <location>
        <begin position="137"/>
        <end position="280"/>
    </location>
</feature>
<name>A0A920BP14_9ACTN</name>
<evidence type="ECO:0000259" key="4">
    <source>
        <dbReference type="Pfam" id="PF22725"/>
    </source>
</evidence>
<dbReference type="Pfam" id="PF22725">
    <property type="entry name" value="GFO_IDH_MocA_C3"/>
    <property type="match status" value="1"/>
</dbReference>
<keyword evidence="1" id="KW-0560">Oxidoreductase</keyword>
<dbReference type="AlphaFoldDB" id="A0A920BP14"/>
<protein>
    <submittedName>
        <fullName evidence="5">Oxidoreductase</fullName>
    </submittedName>
</protein>
<dbReference type="Pfam" id="PF01408">
    <property type="entry name" value="GFO_IDH_MocA"/>
    <property type="match status" value="1"/>
</dbReference>
<keyword evidence="6" id="KW-1185">Reference proteome</keyword>
<dbReference type="GO" id="GO:0000166">
    <property type="term" value="F:nucleotide binding"/>
    <property type="evidence" value="ECO:0007669"/>
    <property type="project" value="InterPro"/>
</dbReference>
<dbReference type="Proteomes" id="UP000677082">
    <property type="component" value="Unassembled WGS sequence"/>
</dbReference>
<proteinExistence type="predicted"/>
<dbReference type="InterPro" id="IPR000683">
    <property type="entry name" value="Gfo/Idh/MocA-like_OxRdtase_N"/>
</dbReference>
<dbReference type="InterPro" id="IPR055170">
    <property type="entry name" value="GFO_IDH_MocA-like_dom"/>
</dbReference>
<dbReference type="PANTHER" id="PTHR43818">
    <property type="entry name" value="BCDNA.GH03377"/>
    <property type="match status" value="1"/>
</dbReference>
<organism evidence="5 6">
    <name type="scientific">Paractinoplanes toevensis</name>
    <dbReference type="NCBI Taxonomy" id="571911"/>
    <lineage>
        <taxon>Bacteria</taxon>
        <taxon>Bacillati</taxon>
        <taxon>Actinomycetota</taxon>
        <taxon>Actinomycetes</taxon>
        <taxon>Micromonosporales</taxon>
        <taxon>Micromonosporaceae</taxon>
        <taxon>Paractinoplanes</taxon>
    </lineage>
</organism>
<feature type="region of interest" description="Disordered" evidence="2">
    <location>
        <begin position="216"/>
        <end position="235"/>
    </location>
</feature>
<evidence type="ECO:0000313" key="6">
    <source>
        <dbReference type="Proteomes" id="UP000677082"/>
    </source>
</evidence>
<dbReference type="InterPro" id="IPR050463">
    <property type="entry name" value="Gfo/Idh/MocA_oxidrdct_glycsds"/>
</dbReference>
<accession>A0A920BP14</accession>
<dbReference type="EMBL" id="BOQN01000105">
    <property type="protein sequence ID" value="GIM96058.1"/>
    <property type="molecule type" value="Genomic_DNA"/>
</dbReference>
<dbReference type="SUPFAM" id="SSF51735">
    <property type="entry name" value="NAD(P)-binding Rossmann-fold domains"/>
    <property type="match status" value="1"/>
</dbReference>
<evidence type="ECO:0000256" key="2">
    <source>
        <dbReference type="SAM" id="MobiDB-lite"/>
    </source>
</evidence>
<dbReference type="GO" id="GO:0016491">
    <property type="term" value="F:oxidoreductase activity"/>
    <property type="evidence" value="ECO:0007669"/>
    <property type="project" value="UniProtKB-KW"/>
</dbReference>
<dbReference type="RefSeq" id="WP_213011746.1">
    <property type="nucleotide sequence ID" value="NZ_BOQN01000105.1"/>
</dbReference>
<dbReference type="Gene3D" id="3.40.50.720">
    <property type="entry name" value="NAD(P)-binding Rossmann-like Domain"/>
    <property type="match status" value="1"/>
</dbReference>
<gene>
    <name evidence="5" type="ORF">Ato02nite_078510</name>
</gene>
<dbReference type="SUPFAM" id="SSF55347">
    <property type="entry name" value="Glyceraldehyde-3-phosphate dehydrogenase-like, C-terminal domain"/>
    <property type="match status" value="1"/>
</dbReference>
<comment type="caution">
    <text evidence="5">The sequence shown here is derived from an EMBL/GenBank/DDBJ whole genome shotgun (WGS) entry which is preliminary data.</text>
</comment>
<feature type="domain" description="Gfo/Idh/MocA-like oxidoreductase N-terminal" evidence="3">
    <location>
        <begin position="7"/>
        <end position="118"/>
    </location>
</feature>
<dbReference type="PANTHER" id="PTHR43818:SF11">
    <property type="entry name" value="BCDNA.GH03377"/>
    <property type="match status" value="1"/>
</dbReference>
<reference evidence="5 6" key="1">
    <citation type="submission" date="2021-03" db="EMBL/GenBank/DDBJ databases">
        <title>Whole genome shotgun sequence of Actinoplanes toevensis NBRC 105298.</title>
        <authorList>
            <person name="Komaki H."/>
            <person name="Tamura T."/>
        </authorList>
    </citation>
    <scope>NUCLEOTIDE SEQUENCE [LARGE SCALE GENOMIC DNA]</scope>
    <source>
        <strain evidence="5 6">NBRC 105298</strain>
    </source>
</reference>
<evidence type="ECO:0000256" key="1">
    <source>
        <dbReference type="ARBA" id="ARBA00023002"/>
    </source>
</evidence>
<evidence type="ECO:0000313" key="5">
    <source>
        <dbReference type="EMBL" id="GIM96058.1"/>
    </source>
</evidence>